<keyword evidence="3" id="KW-1185">Reference proteome</keyword>
<feature type="region of interest" description="Disordered" evidence="1">
    <location>
        <begin position="1"/>
        <end position="32"/>
    </location>
</feature>
<evidence type="ECO:0000313" key="2">
    <source>
        <dbReference type="EMBL" id="EFH44086.1"/>
    </source>
</evidence>
<name>D7MEP2_ARALL</name>
<dbReference type="HOGENOM" id="CLU_3127052_0_0_1"/>
<protein>
    <submittedName>
        <fullName evidence="2">Predicted protein</fullName>
    </submittedName>
</protein>
<dbReference type="Gramene" id="scaffold_702223.1">
    <property type="protein sequence ID" value="scaffold_702223.1"/>
    <property type="gene ID" value="scaffold_702223.1"/>
</dbReference>
<reference evidence="3" key="1">
    <citation type="journal article" date="2011" name="Nat. Genet.">
        <title>The Arabidopsis lyrata genome sequence and the basis of rapid genome size change.</title>
        <authorList>
            <person name="Hu T.T."/>
            <person name="Pattyn P."/>
            <person name="Bakker E.G."/>
            <person name="Cao J."/>
            <person name="Cheng J.-F."/>
            <person name="Clark R.M."/>
            <person name="Fahlgren N."/>
            <person name="Fawcett J.A."/>
            <person name="Grimwood J."/>
            <person name="Gundlach H."/>
            <person name="Haberer G."/>
            <person name="Hollister J.D."/>
            <person name="Ossowski S."/>
            <person name="Ottilar R.P."/>
            <person name="Salamov A.A."/>
            <person name="Schneeberger K."/>
            <person name="Spannagl M."/>
            <person name="Wang X."/>
            <person name="Yang L."/>
            <person name="Nasrallah M.E."/>
            <person name="Bergelson J."/>
            <person name="Carrington J.C."/>
            <person name="Gaut B.S."/>
            <person name="Schmutz J."/>
            <person name="Mayer K.F.X."/>
            <person name="Van de Peer Y."/>
            <person name="Grigoriev I.V."/>
            <person name="Nordborg M."/>
            <person name="Weigel D."/>
            <person name="Guo Y.-L."/>
        </authorList>
    </citation>
    <scope>NUCLEOTIDE SEQUENCE [LARGE SCALE GENOMIC DNA]</scope>
    <source>
        <strain evidence="3">cv. MN47</strain>
    </source>
</reference>
<dbReference type="EMBL" id="GL348719">
    <property type="protein sequence ID" value="EFH44086.1"/>
    <property type="molecule type" value="Genomic_DNA"/>
</dbReference>
<dbReference type="Proteomes" id="UP000008694">
    <property type="component" value="Unassembled WGS sequence"/>
</dbReference>
<accession>D7MEP2</accession>
<proteinExistence type="predicted"/>
<evidence type="ECO:0000256" key="1">
    <source>
        <dbReference type="SAM" id="MobiDB-lite"/>
    </source>
</evidence>
<gene>
    <name evidence="2" type="ORF">ARALYDRAFT_914481</name>
</gene>
<dbReference type="AlphaFoldDB" id="D7MEP2"/>
<feature type="compositionally biased region" description="Low complexity" evidence="1">
    <location>
        <begin position="19"/>
        <end position="32"/>
    </location>
</feature>
<organism evidence="3">
    <name type="scientific">Arabidopsis lyrata subsp. lyrata</name>
    <name type="common">Lyre-leaved rock-cress</name>
    <dbReference type="NCBI Taxonomy" id="81972"/>
    <lineage>
        <taxon>Eukaryota</taxon>
        <taxon>Viridiplantae</taxon>
        <taxon>Streptophyta</taxon>
        <taxon>Embryophyta</taxon>
        <taxon>Tracheophyta</taxon>
        <taxon>Spermatophyta</taxon>
        <taxon>Magnoliopsida</taxon>
        <taxon>eudicotyledons</taxon>
        <taxon>Gunneridae</taxon>
        <taxon>Pentapetalae</taxon>
        <taxon>rosids</taxon>
        <taxon>malvids</taxon>
        <taxon>Brassicales</taxon>
        <taxon>Brassicaceae</taxon>
        <taxon>Camelineae</taxon>
        <taxon>Arabidopsis</taxon>
    </lineage>
</organism>
<evidence type="ECO:0000313" key="3">
    <source>
        <dbReference type="Proteomes" id="UP000008694"/>
    </source>
</evidence>
<sequence length="50" mass="4948">MDCAPPANSEASSVGGHGTPSPMTTSSSLSNSPCIAASITDTILDTIHNC</sequence>